<dbReference type="EMBL" id="DRHH01000058">
    <property type="protein sequence ID" value="HEB14046.1"/>
    <property type="molecule type" value="Genomic_DNA"/>
</dbReference>
<organism evidence="3">
    <name type="scientific">candidate division WWE3 bacterium</name>
    <dbReference type="NCBI Taxonomy" id="2053526"/>
    <lineage>
        <taxon>Bacteria</taxon>
        <taxon>Katanobacteria</taxon>
    </lineage>
</organism>
<keyword evidence="1" id="KW-0812">Transmembrane</keyword>
<evidence type="ECO:0000256" key="1">
    <source>
        <dbReference type="SAM" id="Phobius"/>
    </source>
</evidence>
<dbReference type="AlphaFoldDB" id="A0A7C1NMF6"/>
<feature type="non-terminal residue" evidence="3">
    <location>
        <position position="126"/>
    </location>
</feature>
<name>A0A7C1NMF6_UNCKA</name>
<keyword evidence="1" id="KW-0472">Membrane</keyword>
<sequence>MSKIRFDVERYQPLYTPIAILLGGLAVAAAIFVSGGLGGSPNVAGETDLPTDSGEPQIVEVSVDDDPVLGSADAPVTIIEFSDFQCPYCRIFWSDALPQIKSEYIDKGLARLVYRDLPLTLSLIHI</sequence>
<keyword evidence="1" id="KW-1133">Transmembrane helix</keyword>
<dbReference type="Pfam" id="PF13462">
    <property type="entry name" value="Thioredoxin_4"/>
    <property type="match status" value="1"/>
</dbReference>
<reference evidence="3" key="1">
    <citation type="journal article" date="2020" name="mSystems">
        <title>Genome- and Community-Level Interaction Insights into Carbon Utilization and Element Cycling Functions of Hydrothermarchaeota in Hydrothermal Sediment.</title>
        <authorList>
            <person name="Zhou Z."/>
            <person name="Liu Y."/>
            <person name="Xu W."/>
            <person name="Pan J."/>
            <person name="Luo Z.H."/>
            <person name="Li M."/>
        </authorList>
    </citation>
    <scope>NUCLEOTIDE SEQUENCE [LARGE SCALE GENOMIC DNA]</scope>
    <source>
        <strain evidence="3">HyVt-365</strain>
    </source>
</reference>
<dbReference type="InterPro" id="IPR036249">
    <property type="entry name" value="Thioredoxin-like_sf"/>
</dbReference>
<feature type="domain" description="Thioredoxin-like fold" evidence="2">
    <location>
        <begin position="64"/>
        <end position="119"/>
    </location>
</feature>
<evidence type="ECO:0000313" key="3">
    <source>
        <dbReference type="EMBL" id="HEB14046.1"/>
    </source>
</evidence>
<comment type="caution">
    <text evidence="3">The sequence shown here is derived from an EMBL/GenBank/DDBJ whole genome shotgun (WGS) entry which is preliminary data.</text>
</comment>
<accession>A0A7C1NMF6</accession>
<dbReference type="SUPFAM" id="SSF52833">
    <property type="entry name" value="Thioredoxin-like"/>
    <property type="match status" value="1"/>
</dbReference>
<evidence type="ECO:0000259" key="2">
    <source>
        <dbReference type="Pfam" id="PF13462"/>
    </source>
</evidence>
<protein>
    <recommendedName>
        <fullName evidence="2">Thioredoxin-like fold domain-containing protein</fullName>
    </recommendedName>
</protein>
<dbReference type="InterPro" id="IPR012336">
    <property type="entry name" value="Thioredoxin-like_fold"/>
</dbReference>
<proteinExistence type="predicted"/>
<gene>
    <name evidence="3" type="ORF">ENI09_01410</name>
</gene>
<feature type="transmembrane region" description="Helical" evidence="1">
    <location>
        <begin position="12"/>
        <end position="33"/>
    </location>
</feature>
<dbReference type="Proteomes" id="UP000885744">
    <property type="component" value="Unassembled WGS sequence"/>
</dbReference>
<dbReference type="Gene3D" id="3.40.30.10">
    <property type="entry name" value="Glutaredoxin"/>
    <property type="match status" value="1"/>
</dbReference>